<keyword evidence="6 7" id="KW-0012">Acyltransferase</keyword>
<comment type="catalytic activity">
    <reaction evidence="7">
        <text>a UDP-3-O-[(3R)-3-hydroxyacyl]-alpha-D-glucosamine + a (3R)-hydroxyacyl-[ACP] = a UDP-2-N,3-O-bis[(3R)-3-hydroxyacyl]-alpha-D-glucosamine + holo-[ACP] + H(+)</text>
        <dbReference type="Rhea" id="RHEA:53836"/>
        <dbReference type="Rhea" id="RHEA-COMP:9685"/>
        <dbReference type="Rhea" id="RHEA-COMP:9945"/>
        <dbReference type="ChEBI" id="CHEBI:15378"/>
        <dbReference type="ChEBI" id="CHEBI:64479"/>
        <dbReference type="ChEBI" id="CHEBI:78827"/>
        <dbReference type="ChEBI" id="CHEBI:137740"/>
        <dbReference type="ChEBI" id="CHEBI:137748"/>
        <dbReference type="EC" id="2.3.1.191"/>
    </reaction>
</comment>
<feature type="active site" description="Proton acceptor" evidence="7">
    <location>
        <position position="242"/>
    </location>
</feature>
<dbReference type="Pfam" id="PF14602">
    <property type="entry name" value="Hexapep_2"/>
    <property type="match status" value="1"/>
</dbReference>
<sequence>MQFSAAQIASIINAQIEGNEQAEINSFNNIEAAKEGDLSFLANPKYEDFIYSSKASVIIVNQSLQLKQKVSATLLRVEDAYAAFATLLKLYEDMRSKKLNGIETNSYIAETAKIGEDVYIGSFSYVSEKALIGKNTKIYPGCFIGENVKIGENTILYPGVKIYHECILGNNIIIHAGTIIGADGFGFAPQPDGSYQKVPQIGHVIIEDNVEIGANTTIDRATLNATIIKNGAKIDNLVQIAHNVEVGQNTGIAAQVGISGSTKIGKNVMIAGQAGIAGHLNIGDKTIITAQSGVAKSVKSKDIVLTGSPAFDHSSNRRSEVIFRHLPELEKRIIELEKLVKELSKQ</sequence>
<dbReference type="InterPro" id="IPR020573">
    <property type="entry name" value="UDP_GlcNAc_AcTrfase_non-rep"/>
</dbReference>
<dbReference type="Pfam" id="PF04613">
    <property type="entry name" value="LpxD"/>
    <property type="match status" value="1"/>
</dbReference>
<name>A0A386HSD4_9BACT</name>
<evidence type="ECO:0000256" key="3">
    <source>
        <dbReference type="ARBA" id="ARBA00022679"/>
    </source>
</evidence>
<dbReference type="PANTHER" id="PTHR43378:SF2">
    <property type="entry name" value="UDP-3-O-ACYLGLUCOSAMINE N-ACYLTRANSFERASE 1, MITOCHONDRIAL-RELATED"/>
    <property type="match status" value="1"/>
</dbReference>
<evidence type="ECO:0000256" key="2">
    <source>
        <dbReference type="ARBA" id="ARBA00022556"/>
    </source>
</evidence>
<keyword evidence="5 7" id="KW-0443">Lipid metabolism</keyword>
<dbReference type="InterPro" id="IPR001451">
    <property type="entry name" value="Hexapep"/>
</dbReference>
<evidence type="ECO:0000313" key="9">
    <source>
        <dbReference type="EMBL" id="AYD48713.1"/>
    </source>
</evidence>
<dbReference type="InterPro" id="IPR018357">
    <property type="entry name" value="Hexapep_transf_CS"/>
</dbReference>
<dbReference type="GO" id="GO:0103118">
    <property type="term" value="F:UDP-3-O-[(3R)-3-hydroxyacyl]-glucosamine N-acyltransferase activity"/>
    <property type="evidence" value="ECO:0007669"/>
    <property type="project" value="UniProtKB-EC"/>
</dbReference>
<comment type="similarity">
    <text evidence="7">Belongs to the transferase hexapeptide repeat family. LpxD subfamily.</text>
</comment>
<proteinExistence type="inferred from homology"/>
<accession>A0A386HSD4</accession>
<keyword evidence="1 7" id="KW-0444">Lipid biosynthesis</keyword>
<dbReference type="InterPro" id="IPR011004">
    <property type="entry name" value="Trimer_LpxA-like_sf"/>
</dbReference>
<keyword evidence="2 7" id="KW-0441">Lipid A biosynthesis</keyword>
<dbReference type="EMBL" id="CP032489">
    <property type="protein sequence ID" value="AYD48713.1"/>
    <property type="molecule type" value="Genomic_DNA"/>
</dbReference>
<dbReference type="HAMAP" id="MF_00523">
    <property type="entry name" value="LpxD"/>
    <property type="match status" value="1"/>
</dbReference>
<dbReference type="UniPathway" id="UPA00973"/>
<keyword evidence="3 7" id="KW-0808">Transferase</keyword>
<feature type="domain" description="UDP-3-O-[3-hydroxymyristoyl] glucosamine N-acyltransferase non-repeat region" evidence="8">
    <location>
        <begin position="22"/>
        <end position="90"/>
    </location>
</feature>
<dbReference type="NCBIfam" id="NF002060">
    <property type="entry name" value="PRK00892.1"/>
    <property type="match status" value="1"/>
</dbReference>
<evidence type="ECO:0000256" key="6">
    <source>
        <dbReference type="ARBA" id="ARBA00023315"/>
    </source>
</evidence>
<evidence type="ECO:0000256" key="4">
    <source>
        <dbReference type="ARBA" id="ARBA00022737"/>
    </source>
</evidence>
<dbReference type="SUPFAM" id="SSF51161">
    <property type="entry name" value="Trimeric LpxA-like enzymes"/>
    <property type="match status" value="1"/>
</dbReference>
<dbReference type="GO" id="GO:0016020">
    <property type="term" value="C:membrane"/>
    <property type="evidence" value="ECO:0007669"/>
    <property type="project" value="GOC"/>
</dbReference>
<dbReference type="GO" id="GO:0009245">
    <property type="term" value="P:lipid A biosynthetic process"/>
    <property type="evidence" value="ECO:0007669"/>
    <property type="project" value="UniProtKB-UniRule"/>
</dbReference>
<dbReference type="PANTHER" id="PTHR43378">
    <property type="entry name" value="UDP-3-O-ACYLGLUCOSAMINE N-ACYLTRANSFERASE"/>
    <property type="match status" value="1"/>
</dbReference>
<dbReference type="GO" id="GO:0016410">
    <property type="term" value="F:N-acyltransferase activity"/>
    <property type="evidence" value="ECO:0007669"/>
    <property type="project" value="InterPro"/>
</dbReference>
<dbReference type="KEGG" id="ark:D6B99_14535"/>
<dbReference type="Proteomes" id="UP000266118">
    <property type="component" value="Chromosome"/>
</dbReference>
<evidence type="ECO:0000256" key="7">
    <source>
        <dbReference type="HAMAP-Rule" id="MF_00523"/>
    </source>
</evidence>
<evidence type="ECO:0000256" key="1">
    <source>
        <dbReference type="ARBA" id="ARBA00022516"/>
    </source>
</evidence>
<keyword evidence="4 7" id="KW-0677">Repeat</keyword>
<evidence type="ECO:0000256" key="5">
    <source>
        <dbReference type="ARBA" id="ARBA00023098"/>
    </source>
</evidence>
<organism evidence="9 10">
    <name type="scientific">Arachidicoccus soli</name>
    <dbReference type="NCBI Taxonomy" id="2341117"/>
    <lineage>
        <taxon>Bacteria</taxon>
        <taxon>Pseudomonadati</taxon>
        <taxon>Bacteroidota</taxon>
        <taxon>Chitinophagia</taxon>
        <taxon>Chitinophagales</taxon>
        <taxon>Chitinophagaceae</taxon>
        <taxon>Arachidicoccus</taxon>
    </lineage>
</organism>
<comment type="function">
    <text evidence="7">Catalyzes the N-acylation of UDP-3-O-acylglucosamine using 3-hydroxyacyl-ACP as the acyl donor. Is involved in the biosynthesis of lipid A, a phosphorylated glycolipid that anchors the lipopolysaccharide to the outer membrane of the cell.</text>
</comment>
<comment type="pathway">
    <text evidence="7">Bacterial outer membrane biogenesis; LPS lipid A biosynthesis.</text>
</comment>
<dbReference type="Gene3D" id="3.40.1390.10">
    <property type="entry name" value="MurE/MurF, N-terminal domain"/>
    <property type="match status" value="1"/>
</dbReference>
<dbReference type="PROSITE" id="PS00101">
    <property type="entry name" value="HEXAPEP_TRANSFERASES"/>
    <property type="match status" value="1"/>
</dbReference>
<dbReference type="RefSeq" id="WP_119989728.1">
    <property type="nucleotide sequence ID" value="NZ_CP032489.1"/>
</dbReference>
<comment type="subunit">
    <text evidence="7">Homotrimer.</text>
</comment>
<dbReference type="EC" id="2.3.1.191" evidence="7"/>
<dbReference type="OrthoDB" id="9784739at2"/>
<reference evidence="9 10" key="1">
    <citation type="submission" date="2018-09" db="EMBL/GenBank/DDBJ databases">
        <title>Arachidicoccus sp. nov., a bacterium isolated from soil.</title>
        <authorList>
            <person name="Weon H.-Y."/>
            <person name="Kwon S.-W."/>
            <person name="Lee S.A."/>
        </authorList>
    </citation>
    <scope>NUCLEOTIDE SEQUENCE [LARGE SCALE GENOMIC DNA]</scope>
    <source>
        <strain evidence="9 10">KIS59-12</strain>
    </source>
</reference>
<evidence type="ECO:0000259" key="8">
    <source>
        <dbReference type="Pfam" id="PF04613"/>
    </source>
</evidence>
<gene>
    <name evidence="7 9" type="primary">lpxD</name>
    <name evidence="9" type="ORF">D6B99_14535</name>
</gene>
<dbReference type="InterPro" id="IPR007691">
    <property type="entry name" value="LpxD"/>
</dbReference>
<evidence type="ECO:0000313" key="10">
    <source>
        <dbReference type="Proteomes" id="UP000266118"/>
    </source>
</evidence>
<dbReference type="Pfam" id="PF00132">
    <property type="entry name" value="Hexapep"/>
    <property type="match status" value="1"/>
</dbReference>
<dbReference type="CDD" id="cd03352">
    <property type="entry name" value="LbH_LpxD"/>
    <property type="match status" value="1"/>
</dbReference>
<dbReference type="NCBIfam" id="TIGR01853">
    <property type="entry name" value="lipid_A_lpxD"/>
    <property type="match status" value="1"/>
</dbReference>
<protein>
    <recommendedName>
        <fullName evidence="7">UDP-3-O-acylglucosamine N-acyltransferase</fullName>
        <ecNumber evidence="7">2.3.1.191</ecNumber>
    </recommendedName>
</protein>
<dbReference type="AlphaFoldDB" id="A0A386HSD4"/>
<dbReference type="Gene3D" id="2.160.10.10">
    <property type="entry name" value="Hexapeptide repeat proteins"/>
    <property type="match status" value="1"/>
</dbReference>
<keyword evidence="10" id="KW-1185">Reference proteome</keyword>